<protein>
    <recommendedName>
        <fullName evidence="2">Arrestin-like N-terminal domain-containing protein</fullName>
    </recommendedName>
</protein>
<dbReference type="PANTHER" id="PTHR11188:SF176">
    <property type="entry name" value="ARRESTIN DOMAIN-CONTAINING PROTEIN 1"/>
    <property type="match status" value="1"/>
</dbReference>
<dbReference type="InterPro" id="IPR014752">
    <property type="entry name" value="Arrestin-like_C"/>
</dbReference>
<sequence>MNVRDFIIITNHPDNRYTSGQTVKGKIHFKLHTGKIIQGIYVRFRGAAKVQWDESRKTESFGKEETTWVTYFGEHVYFDEQTYLIGSSDGESFELLAGEHNYKFEYNLPIGLPTSFDARLGSVAYIIKAVISMPW</sequence>
<dbReference type="PANTHER" id="PTHR11188">
    <property type="entry name" value="ARRESTIN DOMAIN CONTAINING PROTEIN"/>
    <property type="match status" value="1"/>
</dbReference>
<dbReference type="OrthoDB" id="7785529at2759"/>
<evidence type="ECO:0000313" key="4">
    <source>
        <dbReference type="Proteomes" id="UP000051574"/>
    </source>
</evidence>
<comment type="caution">
    <text evidence="3">The sequence shown here is derived from an EMBL/GenBank/DDBJ whole genome shotgun (WGS) entry which is preliminary data.</text>
</comment>
<comment type="similarity">
    <text evidence="1">Belongs to the arrestin family.</text>
</comment>
<dbReference type="AlphaFoldDB" id="A0A0T6AYQ0"/>
<dbReference type="InterPro" id="IPR014756">
    <property type="entry name" value="Ig_E-set"/>
</dbReference>
<evidence type="ECO:0000259" key="2">
    <source>
        <dbReference type="Pfam" id="PF00339"/>
    </source>
</evidence>
<keyword evidence="4" id="KW-1185">Reference proteome</keyword>
<evidence type="ECO:0000256" key="1">
    <source>
        <dbReference type="ARBA" id="ARBA00005298"/>
    </source>
</evidence>
<reference evidence="3 4" key="1">
    <citation type="submission" date="2015-09" db="EMBL/GenBank/DDBJ databases">
        <title>Draft genome of the scarab beetle Oryctes borbonicus.</title>
        <authorList>
            <person name="Meyer J.M."/>
            <person name="Markov G.V."/>
            <person name="Baskaran P."/>
            <person name="Herrmann M."/>
            <person name="Sommer R.J."/>
            <person name="Roedelsperger C."/>
        </authorList>
    </citation>
    <scope>NUCLEOTIDE SEQUENCE [LARGE SCALE GENOMIC DNA]</scope>
    <source>
        <strain evidence="3">OB123</strain>
        <tissue evidence="3">Whole animal</tissue>
    </source>
</reference>
<dbReference type="InterPro" id="IPR011021">
    <property type="entry name" value="Arrestin-like_N"/>
</dbReference>
<dbReference type="Gene3D" id="2.60.40.640">
    <property type="match status" value="1"/>
</dbReference>
<proteinExistence type="inferred from homology"/>
<dbReference type="SUPFAM" id="SSF81296">
    <property type="entry name" value="E set domains"/>
    <property type="match status" value="1"/>
</dbReference>
<dbReference type="GO" id="GO:0015031">
    <property type="term" value="P:protein transport"/>
    <property type="evidence" value="ECO:0007669"/>
    <property type="project" value="TreeGrafter"/>
</dbReference>
<gene>
    <name evidence="3" type="ORF">AMK59_8240</name>
</gene>
<dbReference type="Pfam" id="PF00339">
    <property type="entry name" value="Arrestin_N"/>
    <property type="match status" value="1"/>
</dbReference>
<feature type="domain" description="Arrestin-like N-terminal" evidence="2">
    <location>
        <begin position="8"/>
        <end position="135"/>
    </location>
</feature>
<organism evidence="3 4">
    <name type="scientific">Oryctes borbonicus</name>
    <dbReference type="NCBI Taxonomy" id="1629725"/>
    <lineage>
        <taxon>Eukaryota</taxon>
        <taxon>Metazoa</taxon>
        <taxon>Ecdysozoa</taxon>
        <taxon>Arthropoda</taxon>
        <taxon>Hexapoda</taxon>
        <taxon>Insecta</taxon>
        <taxon>Pterygota</taxon>
        <taxon>Neoptera</taxon>
        <taxon>Endopterygota</taxon>
        <taxon>Coleoptera</taxon>
        <taxon>Polyphaga</taxon>
        <taxon>Scarabaeiformia</taxon>
        <taxon>Scarabaeidae</taxon>
        <taxon>Dynastinae</taxon>
        <taxon>Oryctes</taxon>
    </lineage>
</organism>
<feature type="non-terminal residue" evidence="3">
    <location>
        <position position="135"/>
    </location>
</feature>
<dbReference type="Proteomes" id="UP000051574">
    <property type="component" value="Unassembled WGS sequence"/>
</dbReference>
<accession>A0A0T6AYQ0</accession>
<dbReference type="InterPro" id="IPR050357">
    <property type="entry name" value="Arrestin_domain-protein"/>
</dbReference>
<dbReference type="EMBL" id="LJIG01022555">
    <property type="protein sequence ID" value="KRT79950.1"/>
    <property type="molecule type" value="Genomic_DNA"/>
</dbReference>
<evidence type="ECO:0000313" key="3">
    <source>
        <dbReference type="EMBL" id="KRT79950.1"/>
    </source>
</evidence>
<dbReference type="GO" id="GO:0005737">
    <property type="term" value="C:cytoplasm"/>
    <property type="evidence" value="ECO:0007669"/>
    <property type="project" value="TreeGrafter"/>
</dbReference>
<name>A0A0T6AYQ0_9SCAR</name>